<protein>
    <submittedName>
        <fullName evidence="1">Uncharacterized protein</fullName>
    </submittedName>
</protein>
<accession>A0A8S5LX10</accession>
<evidence type="ECO:0000313" key="1">
    <source>
        <dbReference type="EMBL" id="DAD74458.1"/>
    </source>
</evidence>
<dbReference type="EMBL" id="BK014760">
    <property type="protein sequence ID" value="DAD74458.1"/>
    <property type="molecule type" value="Genomic_DNA"/>
</dbReference>
<name>A0A8S5LX10_9CAUD</name>
<reference evidence="1" key="1">
    <citation type="journal article" date="2021" name="Proc. Natl. Acad. Sci. U.S.A.">
        <title>A Catalog of Tens of Thousands of Viruses from Human Metagenomes Reveals Hidden Associations with Chronic Diseases.</title>
        <authorList>
            <person name="Tisza M.J."/>
            <person name="Buck C.B."/>
        </authorList>
    </citation>
    <scope>NUCLEOTIDE SEQUENCE</scope>
    <source>
        <strain evidence="1">CtRiO19</strain>
    </source>
</reference>
<organism evidence="1">
    <name type="scientific">Siphoviridae sp. ctRiO19</name>
    <dbReference type="NCBI Taxonomy" id="2826337"/>
    <lineage>
        <taxon>Viruses</taxon>
        <taxon>Duplodnaviria</taxon>
        <taxon>Heunggongvirae</taxon>
        <taxon>Uroviricota</taxon>
        <taxon>Caudoviricetes</taxon>
    </lineage>
</organism>
<proteinExistence type="predicted"/>
<sequence>MINKFTEKEFYNMVYKLLEPLKYNITLAYPNIEINTFPLIELHNPLKNIIKTENGIPLLSSFQISITVWSEKTRECMNLIDIIEEELIKKNIQRTNISNSLYDSVLQKYSITTTYETKYNALTNAFQIIK</sequence>